<dbReference type="AlphaFoldDB" id="A0A1Y1XIC2"/>
<sequence length="70" mass="8611">MIGYEYIRYVYVLDVCVRSIKYYILLFRFNYIYIMNIFISYAKKNYFLLFVVCLNVFSPLILLLKKNIIK</sequence>
<dbReference type="Proteomes" id="UP000193944">
    <property type="component" value="Unassembled WGS sequence"/>
</dbReference>
<comment type="caution">
    <text evidence="2">The sequence shown here is derived from an EMBL/GenBank/DDBJ whole genome shotgun (WGS) entry which is preliminary data.</text>
</comment>
<organism evidence="2 3">
    <name type="scientific">Anaeromyces robustus</name>
    <dbReference type="NCBI Taxonomy" id="1754192"/>
    <lineage>
        <taxon>Eukaryota</taxon>
        <taxon>Fungi</taxon>
        <taxon>Fungi incertae sedis</taxon>
        <taxon>Chytridiomycota</taxon>
        <taxon>Chytridiomycota incertae sedis</taxon>
        <taxon>Neocallimastigomycetes</taxon>
        <taxon>Neocallimastigales</taxon>
        <taxon>Neocallimastigaceae</taxon>
        <taxon>Anaeromyces</taxon>
    </lineage>
</organism>
<feature type="transmembrane region" description="Helical" evidence="1">
    <location>
        <begin position="20"/>
        <end position="39"/>
    </location>
</feature>
<evidence type="ECO:0000313" key="2">
    <source>
        <dbReference type="EMBL" id="ORX85116.1"/>
    </source>
</evidence>
<gene>
    <name evidence="2" type="ORF">BCR32DRAFT_102983</name>
</gene>
<protein>
    <submittedName>
        <fullName evidence="2">Uncharacterized protein</fullName>
    </submittedName>
</protein>
<keyword evidence="1" id="KW-0812">Transmembrane</keyword>
<keyword evidence="1" id="KW-1133">Transmembrane helix</keyword>
<keyword evidence="1" id="KW-0472">Membrane</keyword>
<reference evidence="2 3" key="2">
    <citation type="submission" date="2016-08" db="EMBL/GenBank/DDBJ databases">
        <title>Pervasive Adenine N6-methylation of Active Genes in Fungi.</title>
        <authorList>
            <consortium name="DOE Joint Genome Institute"/>
            <person name="Mondo S.J."/>
            <person name="Dannebaum R.O."/>
            <person name="Kuo R.C."/>
            <person name="Labutti K."/>
            <person name="Haridas S."/>
            <person name="Kuo A."/>
            <person name="Salamov A."/>
            <person name="Ahrendt S.R."/>
            <person name="Lipzen A."/>
            <person name="Sullivan W."/>
            <person name="Andreopoulos W.B."/>
            <person name="Clum A."/>
            <person name="Lindquist E."/>
            <person name="Daum C."/>
            <person name="Ramamoorthy G.K."/>
            <person name="Gryganskyi A."/>
            <person name="Culley D."/>
            <person name="Magnuson J.K."/>
            <person name="James T.Y."/>
            <person name="O'Malley M.A."/>
            <person name="Stajich J.E."/>
            <person name="Spatafora J.W."/>
            <person name="Visel A."/>
            <person name="Grigoriev I.V."/>
        </authorList>
    </citation>
    <scope>NUCLEOTIDE SEQUENCE [LARGE SCALE GENOMIC DNA]</scope>
    <source>
        <strain evidence="2 3">S4</strain>
    </source>
</reference>
<evidence type="ECO:0000313" key="3">
    <source>
        <dbReference type="Proteomes" id="UP000193944"/>
    </source>
</evidence>
<dbReference type="EMBL" id="MCFG01000040">
    <property type="protein sequence ID" value="ORX85116.1"/>
    <property type="molecule type" value="Genomic_DNA"/>
</dbReference>
<proteinExistence type="predicted"/>
<feature type="transmembrane region" description="Helical" evidence="1">
    <location>
        <begin position="45"/>
        <end position="64"/>
    </location>
</feature>
<keyword evidence="3" id="KW-1185">Reference proteome</keyword>
<accession>A0A1Y1XIC2</accession>
<evidence type="ECO:0000256" key="1">
    <source>
        <dbReference type="SAM" id="Phobius"/>
    </source>
</evidence>
<name>A0A1Y1XIC2_9FUNG</name>
<reference evidence="2 3" key="1">
    <citation type="submission" date="2016-08" db="EMBL/GenBank/DDBJ databases">
        <title>A Parts List for Fungal Cellulosomes Revealed by Comparative Genomics.</title>
        <authorList>
            <consortium name="DOE Joint Genome Institute"/>
            <person name="Haitjema C.H."/>
            <person name="Gilmore S.P."/>
            <person name="Henske J.K."/>
            <person name="Solomon K.V."/>
            <person name="De Groot R."/>
            <person name="Kuo A."/>
            <person name="Mondo S.J."/>
            <person name="Salamov A.A."/>
            <person name="Labutti K."/>
            <person name="Zhao Z."/>
            <person name="Chiniquy J."/>
            <person name="Barry K."/>
            <person name="Brewer H.M."/>
            <person name="Purvine S.O."/>
            <person name="Wright A.T."/>
            <person name="Boxma B."/>
            <person name="Van Alen T."/>
            <person name="Hackstein J.H."/>
            <person name="Baker S.E."/>
            <person name="Grigoriev I.V."/>
            <person name="O'Malley M.A."/>
        </authorList>
    </citation>
    <scope>NUCLEOTIDE SEQUENCE [LARGE SCALE GENOMIC DNA]</scope>
    <source>
        <strain evidence="2 3">S4</strain>
    </source>
</reference>